<proteinExistence type="predicted"/>
<evidence type="ECO:0000313" key="3">
    <source>
        <dbReference type="Proteomes" id="UP001597128"/>
    </source>
</evidence>
<keyword evidence="3" id="KW-1185">Reference proteome</keyword>
<reference evidence="3" key="1">
    <citation type="journal article" date="2019" name="Int. J. Syst. Evol. Microbiol.">
        <title>The Global Catalogue of Microorganisms (GCM) 10K type strain sequencing project: providing services to taxonomists for standard genome sequencing and annotation.</title>
        <authorList>
            <consortium name="The Broad Institute Genomics Platform"/>
            <consortium name="The Broad Institute Genome Sequencing Center for Infectious Disease"/>
            <person name="Wu L."/>
            <person name="Ma J."/>
        </authorList>
    </citation>
    <scope>NUCLEOTIDE SEQUENCE [LARGE SCALE GENOMIC DNA]</scope>
    <source>
        <strain evidence="3">CCUG 58412</strain>
    </source>
</reference>
<dbReference type="RefSeq" id="WP_379055915.1">
    <property type="nucleotide sequence ID" value="NZ_JBHTKB010000001.1"/>
</dbReference>
<evidence type="ECO:0000259" key="1">
    <source>
        <dbReference type="Pfam" id="PF08241"/>
    </source>
</evidence>
<dbReference type="Proteomes" id="UP001597128">
    <property type="component" value="Unassembled WGS sequence"/>
</dbReference>
<dbReference type="EC" id="2.1.1.222" evidence="2"/>
<keyword evidence="2" id="KW-0489">Methyltransferase</keyword>
<dbReference type="Pfam" id="PF08241">
    <property type="entry name" value="Methyltransf_11"/>
    <property type="match status" value="1"/>
</dbReference>
<accession>A0ABW3F632</accession>
<protein>
    <submittedName>
        <fullName evidence="2">Class I SAM-dependent methyltransferase</fullName>
        <ecNumber evidence="2">2.1.1.222</ecNumber>
        <ecNumber evidence="2">2.1.1.64</ecNumber>
    </submittedName>
</protein>
<dbReference type="Gene3D" id="3.40.50.150">
    <property type="entry name" value="Vaccinia Virus protein VP39"/>
    <property type="match status" value="1"/>
</dbReference>
<dbReference type="EC" id="2.1.1.64" evidence="2"/>
<organism evidence="2 3">
    <name type="scientific">Methylophilus luteus</name>
    <dbReference type="NCBI Taxonomy" id="640108"/>
    <lineage>
        <taxon>Bacteria</taxon>
        <taxon>Pseudomonadati</taxon>
        <taxon>Pseudomonadota</taxon>
        <taxon>Betaproteobacteria</taxon>
        <taxon>Nitrosomonadales</taxon>
        <taxon>Methylophilaceae</taxon>
        <taxon>Methylophilus</taxon>
    </lineage>
</organism>
<dbReference type="InterPro" id="IPR013216">
    <property type="entry name" value="Methyltransf_11"/>
</dbReference>
<sequence length="254" mass="28339">MKNTAASTVSNDLELIEANRQFYDPLWTDARLVSPERFNTWPLVSSLISQPQTRLEIAPGLRPRLPIEGTHFVDISAPAVAKLQAHGANAMQGLVSALPFEDGIFDLVCAFDIVEHVDDDDGALSELSRVAAPGATLLLSVPLHPSQWTAFDEFVGHCRRYEPQSLVAKLAKYGFEIEQSAVYGMQPKSSRLLDLGMWFLTHRRERALWWYNNVFMPMGVRFQKKLTLVAGMIDAEGVDEVLLVCRKINIASKA</sequence>
<dbReference type="GO" id="GO:0032259">
    <property type="term" value="P:methylation"/>
    <property type="evidence" value="ECO:0007669"/>
    <property type="project" value="UniProtKB-KW"/>
</dbReference>
<comment type="caution">
    <text evidence="2">The sequence shown here is derived from an EMBL/GenBank/DDBJ whole genome shotgun (WGS) entry which is preliminary data.</text>
</comment>
<dbReference type="InterPro" id="IPR029063">
    <property type="entry name" value="SAM-dependent_MTases_sf"/>
</dbReference>
<dbReference type="EMBL" id="JBHTKB010000001">
    <property type="protein sequence ID" value="MFD0912765.1"/>
    <property type="molecule type" value="Genomic_DNA"/>
</dbReference>
<keyword evidence="2" id="KW-0808">Transferase</keyword>
<gene>
    <name evidence="2" type="ORF">ACFQ1Z_04330</name>
</gene>
<dbReference type="SUPFAM" id="SSF53335">
    <property type="entry name" value="S-adenosyl-L-methionine-dependent methyltransferases"/>
    <property type="match status" value="1"/>
</dbReference>
<name>A0ABW3F632_9PROT</name>
<evidence type="ECO:0000313" key="2">
    <source>
        <dbReference type="EMBL" id="MFD0912765.1"/>
    </source>
</evidence>
<dbReference type="GO" id="GO:0102208">
    <property type="term" value="F:2-polyprenyl-6-hydroxyphenol methylase activity"/>
    <property type="evidence" value="ECO:0007669"/>
    <property type="project" value="UniProtKB-EC"/>
</dbReference>
<feature type="domain" description="Methyltransferase type 11" evidence="1">
    <location>
        <begin position="73"/>
        <end position="138"/>
    </location>
</feature>
<dbReference type="GO" id="GO:0061542">
    <property type="term" value="F:3-demethylubiquinol 3-O-methyltransferase activity"/>
    <property type="evidence" value="ECO:0007669"/>
    <property type="project" value="UniProtKB-EC"/>
</dbReference>